<dbReference type="EMBL" id="JAUEPO010000001">
    <property type="protein sequence ID" value="KAK3337109.1"/>
    <property type="molecule type" value="Genomic_DNA"/>
</dbReference>
<evidence type="ECO:0000313" key="2">
    <source>
        <dbReference type="EMBL" id="KAK3337109.1"/>
    </source>
</evidence>
<gene>
    <name evidence="2" type="ORF">B0T19DRAFT_60870</name>
</gene>
<feature type="region of interest" description="Disordered" evidence="1">
    <location>
        <begin position="170"/>
        <end position="210"/>
    </location>
</feature>
<evidence type="ECO:0000313" key="3">
    <source>
        <dbReference type="Proteomes" id="UP001286456"/>
    </source>
</evidence>
<organism evidence="2 3">
    <name type="scientific">Cercophora scortea</name>
    <dbReference type="NCBI Taxonomy" id="314031"/>
    <lineage>
        <taxon>Eukaryota</taxon>
        <taxon>Fungi</taxon>
        <taxon>Dikarya</taxon>
        <taxon>Ascomycota</taxon>
        <taxon>Pezizomycotina</taxon>
        <taxon>Sordariomycetes</taxon>
        <taxon>Sordariomycetidae</taxon>
        <taxon>Sordariales</taxon>
        <taxon>Lasiosphaeriaceae</taxon>
        <taxon>Cercophora</taxon>
    </lineage>
</organism>
<dbReference type="Proteomes" id="UP001286456">
    <property type="component" value="Unassembled WGS sequence"/>
</dbReference>
<accession>A0AAE0J583</accession>
<name>A0AAE0J583_9PEZI</name>
<feature type="compositionally biased region" description="Polar residues" evidence="1">
    <location>
        <begin position="185"/>
        <end position="202"/>
    </location>
</feature>
<feature type="compositionally biased region" description="Low complexity" evidence="1">
    <location>
        <begin position="175"/>
        <end position="184"/>
    </location>
</feature>
<dbReference type="AlphaFoldDB" id="A0AAE0J583"/>
<comment type="caution">
    <text evidence="2">The sequence shown here is derived from an EMBL/GenBank/DDBJ whole genome shotgun (WGS) entry which is preliminary data.</text>
</comment>
<sequence length="265" mass="28641">MERNGKCRAGDGYGFLRHQDDMNDERRGLVRDGPGDDAGHRRLQVSWTGGRDELVSRARNGIDEAHSSGQRWLAATRRHPVCMSCWGGALPLLFSFSGRCFPSSCFSPLGCFLPPFSGRLLSLHRRVPTVDGWGCGRGQGQGRDARDGTQYTVSSVANARGGRGLESGVWGLGSGSTNTDTGSTQKCSRSQCDSQVGRSGTAESRGRKDDQNGGCGLGRCLGRWLASFAGWRGRVGWTRGYKKRDGLYKLAANTRGEAGWDATVM</sequence>
<reference evidence="2" key="1">
    <citation type="journal article" date="2023" name="Mol. Phylogenet. Evol.">
        <title>Genome-scale phylogeny and comparative genomics of the fungal order Sordariales.</title>
        <authorList>
            <person name="Hensen N."/>
            <person name="Bonometti L."/>
            <person name="Westerberg I."/>
            <person name="Brannstrom I.O."/>
            <person name="Guillou S."/>
            <person name="Cros-Aarteil S."/>
            <person name="Calhoun S."/>
            <person name="Haridas S."/>
            <person name="Kuo A."/>
            <person name="Mondo S."/>
            <person name="Pangilinan J."/>
            <person name="Riley R."/>
            <person name="LaButti K."/>
            <person name="Andreopoulos B."/>
            <person name="Lipzen A."/>
            <person name="Chen C."/>
            <person name="Yan M."/>
            <person name="Daum C."/>
            <person name="Ng V."/>
            <person name="Clum A."/>
            <person name="Steindorff A."/>
            <person name="Ohm R.A."/>
            <person name="Martin F."/>
            <person name="Silar P."/>
            <person name="Natvig D.O."/>
            <person name="Lalanne C."/>
            <person name="Gautier V."/>
            <person name="Ament-Velasquez S.L."/>
            <person name="Kruys A."/>
            <person name="Hutchinson M.I."/>
            <person name="Powell A.J."/>
            <person name="Barry K."/>
            <person name="Miller A.N."/>
            <person name="Grigoriev I.V."/>
            <person name="Debuchy R."/>
            <person name="Gladieux P."/>
            <person name="Hiltunen Thoren M."/>
            <person name="Johannesson H."/>
        </authorList>
    </citation>
    <scope>NUCLEOTIDE SEQUENCE</scope>
    <source>
        <strain evidence="2">SMH4131-1</strain>
    </source>
</reference>
<proteinExistence type="predicted"/>
<keyword evidence="3" id="KW-1185">Reference proteome</keyword>
<evidence type="ECO:0000256" key="1">
    <source>
        <dbReference type="SAM" id="MobiDB-lite"/>
    </source>
</evidence>
<protein>
    <submittedName>
        <fullName evidence="2">Uncharacterized protein</fullName>
    </submittedName>
</protein>
<reference evidence="2" key="2">
    <citation type="submission" date="2023-06" db="EMBL/GenBank/DDBJ databases">
        <authorList>
            <consortium name="Lawrence Berkeley National Laboratory"/>
            <person name="Haridas S."/>
            <person name="Hensen N."/>
            <person name="Bonometti L."/>
            <person name="Westerberg I."/>
            <person name="Brannstrom I.O."/>
            <person name="Guillou S."/>
            <person name="Cros-Aarteil S."/>
            <person name="Calhoun S."/>
            <person name="Kuo A."/>
            <person name="Mondo S."/>
            <person name="Pangilinan J."/>
            <person name="Riley R."/>
            <person name="Labutti K."/>
            <person name="Andreopoulos B."/>
            <person name="Lipzen A."/>
            <person name="Chen C."/>
            <person name="Yanf M."/>
            <person name="Daum C."/>
            <person name="Ng V."/>
            <person name="Clum A."/>
            <person name="Steindorff A."/>
            <person name="Ohm R."/>
            <person name="Martin F."/>
            <person name="Silar P."/>
            <person name="Natvig D."/>
            <person name="Lalanne C."/>
            <person name="Gautier V."/>
            <person name="Ament-Velasquez S.L."/>
            <person name="Kruys A."/>
            <person name="Hutchinson M.I."/>
            <person name="Powell A.J."/>
            <person name="Barry K."/>
            <person name="Miller A.N."/>
            <person name="Grigoriev I.V."/>
            <person name="Debuchy R."/>
            <person name="Gladieux P."/>
            <person name="Thoren M.H."/>
            <person name="Johannesson H."/>
        </authorList>
    </citation>
    <scope>NUCLEOTIDE SEQUENCE</scope>
    <source>
        <strain evidence="2">SMH4131-1</strain>
    </source>
</reference>